<dbReference type="AlphaFoldDB" id="J2K4L6"/>
<sequence length="273" mass="31668">MKLKYNLIVFLLFFSLGIIYAQSLSLSYELTYKPFATDKKEILHQAYILDFIDGNSIFRTEMRKRSDSLLANGKFGMGYNANTLYELYLTKNIKESKIKKVYVSPLSRDRFFITDFKKLDWKINPETARIGEYNCQKAEVEYGGRHWIAWFTKDVPISEGPYFFHGLPGLIIQIKDDASDFDFKLAQLRVKTNNSLYEVEGGKEISWIQYNNLLLDYFNNPISIVATGGKKVMTDDGVGGYKPVNERELTKKIQDNLIKNNNPIELDHKVNYK</sequence>
<dbReference type="InterPro" id="IPR005901">
    <property type="entry name" value="GLPGLI"/>
</dbReference>
<reference evidence="1 2" key="1">
    <citation type="journal article" date="2012" name="J. Bacteriol.">
        <title>Twenty-one genome sequences from Pseudomonas species and 19 genome sequences from diverse bacteria isolated from the rhizosphere and endosphere of Populus deltoides.</title>
        <authorList>
            <person name="Brown S.D."/>
            <person name="Utturkar S.M."/>
            <person name="Klingeman D.M."/>
            <person name="Johnson C.M."/>
            <person name="Martin S.L."/>
            <person name="Land M.L."/>
            <person name="Lu T.Y."/>
            <person name="Schadt C.W."/>
            <person name="Doktycz M.J."/>
            <person name="Pelletier D.A."/>
        </authorList>
    </citation>
    <scope>NUCLEOTIDE SEQUENCE [LARGE SCALE GENOMIC DNA]</scope>
    <source>
        <strain evidence="1 2">CF314</strain>
    </source>
</reference>
<organism evidence="1 2">
    <name type="scientific">Chryseobacterium populi</name>
    <dbReference type="NCBI Taxonomy" id="1144316"/>
    <lineage>
        <taxon>Bacteria</taxon>
        <taxon>Pseudomonadati</taxon>
        <taxon>Bacteroidota</taxon>
        <taxon>Flavobacteriia</taxon>
        <taxon>Flavobacteriales</taxon>
        <taxon>Weeksellaceae</taxon>
        <taxon>Chryseobacterium group</taxon>
        <taxon>Chryseobacterium</taxon>
    </lineage>
</organism>
<evidence type="ECO:0008006" key="3">
    <source>
        <dbReference type="Google" id="ProtNLM"/>
    </source>
</evidence>
<dbReference type="RefSeq" id="WP_007846692.1">
    <property type="nucleotide sequence ID" value="NZ_AKJY01000103.1"/>
</dbReference>
<evidence type="ECO:0000313" key="1">
    <source>
        <dbReference type="EMBL" id="EJL68193.1"/>
    </source>
</evidence>
<evidence type="ECO:0000313" key="2">
    <source>
        <dbReference type="Proteomes" id="UP000007509"/>
    </source>
</evidence>
<dbReference type="Pfam" id="PF09697">
    <property type="entry name" value="Porph_ging"/>
    <property type="match status" value="1"/>
</dbReference>
<keyword evidence="2" id="KW-1185">Reference proteome</keyword>
<dbReference type="OrthoDB" id="1440774at2"/>
<dbReference type="Proteomes" id="UP000007509">
    <property type="component" value="Unassembled WGS sequence"/>
</dbReference>
<dbReference type="PATRIC" id="fig|1144316.3.peg.3857"/>
<name>J2K4L6_9FLAO</name>
<proteinExistence type="predicted"/>
<dbReference type="NCBIfam" id="TIGR01200">
    <property type="entry name" value="GLPGLI"/>
    <property type="match status" value="1"/>
</dbReference>
<protein>
    <recommendedName>
        <fullName evidence="3">GLPGLI family protein</fullName>
    </recommendedName>
</protein>
<gene>
    <name evidence="1" type="ORF">PMI13_03840</name>
</gene>
<comment type="caution">
    <text evidence="1">The sequence shown here is derived from an EMBL/GenBank/DDBJ whole genome shotgun (WGS) entry which is preliminary data.</text>
</comment>
<accession>J2K4L6</accession>
<dbReference type="EMBL" id="AKJY01000103">
    <property type="protein sequence ID" value="EJL68193.1"/>
    <property type="molecule type" value="Genomic_DNA"/>
</dbReference>